<evidence type="ECO:0000256" key="4">
    <source>
        <dbReference type="ARBA" id="ARBA00022597"/>
    </source>
</evidence>
<dbReference type="RefSeq" id="WP_221340310.1">
    <property type="nucleotide sequence ID" value="NZ_JACHIN010000003.1"/>
</dbReference>
<evidence type="ECO:0000256" key="7">
    <source>
        <dbReference type="SAM" id="Phobius"/>
    </source>
</evidence>
<evidence type="ECO:0000256" key="2">
    <source>
        <dbReference type="ARBA" id="ARBA00022448"/>
    </source>
</evidence>
<comment type="caution">
    <text evidence="8">The sequence shown here is derived from an EMBL/GenBank/DDBJ whole genome shotgun (WGS) entry which is preliminary data.</text>
</comment>
<dbReference type="EMBL" id="JACHIN010000003">
    <property type="protein sequence ID" value="MBB5077447.1"/>
    <property type="molecule type" value="Genomic_DNA"/>
</dbReference>
<evidence type="ECO:0000313" key="9">
    <source>
        <dbReference type="Proteomes" id="UP000568380"/>
    </source>
</evidence>
<evidence type="ECO:0000256" key="1">
    <source>
        <dbReference type="ARBA" id="ARBA00002434"/>
    </source>
</evidence>
<keyword evidence="9" id="KW-1185">Reference proteome</keyword>
<keyword evidence="7" id="KW-0472">Membrane</keyword>
<keyword evidence="3" id="KW-0597">Phosphoprotein</keyword>
<evidence type="ECO:0000256" key="6">
    <source>
        <dbReference type="ARBA" id="ARBA00022683"/>
    </source>
</evidence>
<evidence type="ECO:0000256" key="3">
    <source>
        <dbReference type="ARBA" id="ARBA00022553"/>
    </source>
</evidence>
<dbReference type="PANTHER" id="PTHR30181:SF2">
    <property type="entry name" value="PTS SYSTEM MANNITOL-SPECIFIC EIICBA COMPONENT"/>
    <property type="match status" value="1"/>
</dbReference>
<dbReference type="AlphaFoldDB" id="A0A7W8A0V2"/>
<evidence type="ECO:0000256" key="5">
    <source>
        <dbReference type="ARBA" id="ARBA00022679"/>
    </source>
</evidence>
<dbReference type="PANTHER" id="PTHR30181">
    <property type="entry name" value="MANNITOL PERMEASE IIC COMPONENT"/>
    <property type="match status" value="1"/>
</dbReference>
<keyword evidence="5 8" id="KW-0808">Transferase</keyword>
<dbReference type="GO" id="GO:0005886">
    <property type="term" value="C:plasma membrane"/>
    <property type="evidence" value="ECO:0007669"/>
    <property type="project" value="TreeGrafter"/>
</dbReference>
<protein>
    <submittedName>
        <fullName evidence="8">Mannitol-specific phosphotransferase system IIBC component</fullName>
    </submittedName>
</protein>
<keyword evidence="6" id="KW-0598">Phosphotransferase system</keyword>
<proteinExistence type="predicted"/>
<sequence>MWVALAMIAGGAASVATFLVTGVGLVATPSPGSIFAYLAVTPKGGWFGVLLGIVIAAAVTFAVASVLLGFGRGEKAEEPEPQAEAAK</sequence>
<keyword evidence="7" id="KW-1133">Transmembrane helix</keyword>
<keyword evidence="7" id="KW-0812">Transmembrane</keyword>
<reference evidence="8 9" key="1">
    <citation type="submission" date="2020-08" db="EMBL/GenBank/DDBJ databases">
        <title>Genomic Encyclopedia of Type Strains, Phase IV (KMG-IV): sequencing the most valuable type-strain genomes for metagenomic binning, comparative biology and taxonomic classification.</title>
        <authorList>
            <person name="Goeker M."/>
        </authorList>
    </citation>
    <scope>NUCLEOTIDE SEQUENCE [LARGE SCALE GENOMIC DNA]</scope>
    <source>
        <strain evidence="8 9">DSM 45385</strain>
    </source>
</reference>
<dbReference type="InterPro" id="IPR050893">
    <property type="entry name" value="Sugar_PTS"/>
</dbReference>
<name>A0A7W8A0V2_9ACTN</name>
<dbReference type="GO" id="GO:0009401">
    <property type="term" value="P:phosphoenolpyruvate-dependent sugar phosphotransferase system"/>
    <property type="evidence" value="ECO:0007669"/>
    <property type="project" value="UniProtKB-KW"/>
</dbReference>
<feature type="transmembrane region" description="Helical" evidence="7">
    <location>
        <begin position="46"/>
        <end position="70"/>
    </location>
</feature>
<comment type="function">
    <text evidence="1">The phosphoenolpyruvate-dependent sugar phosphotransferase system (sugar PTS), a major carbohydrate active transport system, catalyzes the phosphorylation of incoming sugar substrates concomitantly with their translocation across the cell membrane. The enzyme II CmtAB PTS system is involved in D-mannitol transport.</text>
</comment>
<gene>
    <name evidence="8" type="ORF">HNR40_002920</name>
</gene>
<organism evidence="8 9">
    <name type="scientific">Nonomuraea endophytica</name>
    <dbReference type="NCBI Taxonomy" id="714136"/>
    <lineage>
        <taxon>Bacteria</taxon>
        <taxon>Bacillati</taxon>
        <taxon>Actinomycetota</taxon>
        <taxon>Actinomycetes</taxon>
        <taxon>Streptosporangiales</taxon>
        <taxon>Streptosporangiaceae</taxon>
        <taxon>Nonomuraea</taxon>
    </lineage>
</organism>
<evidence type="ECO:0000313" key="8">
    <source>
        <dbReference type="EMBL" id="MBB5077447.1"/>
    </source>
</evidence>
<dbReference type="GO" id="GO:0090563">
    <property type="term" value="F:protein-phosphocysteine-sugar phosphotransferase activity"/>
    <property type="evidence" value="ECO:0007669"/>
    <property type="project" value="TreeGrafter"/>
</dbReference>
<dbReference type="Proteomes" id="UP000568380">
    <property type="component" value="Unassembled WGS sequence"/>
</dbReference>
<keyword evidence="2" id="KW-0813">Transport</keyword>
<accession>A0A7W8A0V2</accession>
<keyword evidence="4" id="KW-0762">Sugar transport</keyword>